<dbReference type="FunFam" id="2.40.50.140:FF:000042">
    <property type="entry name" value="Methionine--tRNA ligase"/>
    <property type="match status" value="1"/>
</dbReference>
<evidence type="ECO:0000256" key="1">
    <source>
        <dbReference type="ARBA" id="ARBA00003314"/>
    </source>
</evidence>
<comment type="subcellular location">
    <subcellularLocation>
        <location evidence="2">Cytoplasm</location>
    </subcellularLocation>
</comment>
<evidence type="ECO:0000256" key="11">
    <source>
        <dbReference type="ARBA" id="ARBA00022884"/>
    </source>
</evidence>
<comment type="subunit">
    <text evidence="3">Homodimer.</text>
</comment>
<dbReference type="PROSITE" id="PS50886">
    <property type="entry name" value="TRBD"/>
    <property type="match status" value="1"/>
</dbReference>
<keyword evidence="9" id="KW-0547">Nucleotide-binding</keyword>
<feature type="region of interest" description="Disordered" evidence="16">
    <location>
        <begin position="1"/>
        <end position="56"/>
    </location>
</feature>
<evidence type="ECO:0000256" key="15">
    <source>
        <dbReference type="ARBA" id="ARBA00047364"/>
    </source>
</evidence>
<comment type="caution">
    <text evidence="18">The sequence shown here is derived from an EMBL/GenBank/DDBJ whole genome shotgun (WGS) entry which is preliminary data.</text>
</comment>
<dbReference type="GO" id="GO:0004825">
    <property type="term" value="F:methionine-tRNA ligase activity"/>
    <property type="evidence" value="ECO:0007669"/>
    <property type="project" value="UniProtKB-EC"/>
</dbReference>
<dbReference type="Gene3D" id="2.40.50.140">
    <property type="entry name" value="Nucleic acid-binding proteins"/>
    <property type="match status" value="1"/>
</dbReference>
<evidence type="ECO:0000256" key="14">
    <source>
        <dbReference type="ARBA" id="ARBA00030904"/>
    </source>
</evidence>
<dbReference type="NCBIfam" id="TIGR00399">
    <property type="entry name" value="metG_C_term"/>
    <property type="match status" value="1"/>
</dbReference>
<feature type="domain" description="TRNA-binding" evidence="17">
    <location>
        <begin position="61"/>
        <end position="161"/>
    </location>
</feature>
<reference evidence="19" key="1">
    <citation type="journal article" date="2020" name="bioRxiv">
        <title>A rank-normalized archaeal taxonomy based on genome phylogeny resolves widespread incomplete and uneven classifications.</title>
        <authorList>
            <person name="Rinke C."/>
            <person name="Chuvochina M."/>
            <person name="Mussig A.J."/>
            <person name="Chaumeil P.-A."/>
            <person name="Waite D.W."/>
            <person name="Whitman W.B."/>
            <person name="Parks D.H."/>
            <person name="Hugenholtz P."/>
        </authorList>
    </citation>
    <scope>NUCLEOTIDE SEQUENCE [LARGE SCALE GENOMIC DNA]</scope>
</reference>
<evidence type="ECO:0000256" key="5">
    <source>
        <dbReference type="ARBA" id="ARBA00018753"/>
    </source>
</evidence>
<dbReference type="PANTHER" id="PTHR11586:SF37">
    <property type="entry name" value="TRNA-BINDING DOMAIN-CONTAINING PROTEIN"/>
    <property type="match status" value="1"/>
</dbReference>
<evidence type="ECO:0000256" key="9">
    <source>
        <dbReference type="ARBA" id="ARBA00022741"/>
    </source>
</evidence>
<evidence type="ECO:0000259" key="17">
    <source>
        <dbReference type="PROSITE" id="PS50886"/>
    </source>
</evidence>
<feature type="compositionally biased region" description="Polar residues" evidence="16">
    <location>
        <begin position="34"/>
        <end position="56"/>
    </location>
</feature>
<keyword evidence="12" id="KW-0648">Protein biosynthesis</keyword>
<comment type="catalytic activity">
    <reaction evidence="15">
        <text>tRNA(Met) + L-methionine + ATP = L-methionyl-tRNA(Met) + AMP + diphosphate</text>
        <dbReference type="Rhea" id="RHEA:13481"/>
        <dbReference type="Rhea" id="RHEA-COMP:9667"/>
        <dbReference type="Rhea" id="RHEA-COMP:9698"/>
        <dbReference type="ChEBI" id="CHEBI:30616"/>
        <dbReference type="ChEBI" id="CHEBI:33019"/>
        <dbReference type="ChEBI" id="CHEBI:57844"/>
        <dbReference type="ChEBI" id="CHEBI:78442"/>
        <dbReference type="ChEBI" id="CHEBI:78530"/>
        <dbReference type="ChEBI" id="CHEBI:456215"/>
        <dbReference type="EC" id="6.1.1.10"/>
    </reaction>
</comment>
<evidence type="ECO:0000313" key="18">
    <source>
        <dbReference type="EMBL" id="HIH09537.1"/>
    </source>
</evidence>
<dbReference type="GO" id="GO:0005524">
    <property type="term" value="F:ATP binding"/>
    <property type="evidence" value="ECO:0007669"/>
    <property type="project" value="UniProtKB-KW"/>
</dbReference>
<keyword evidence="13" id="KW-0030">Aminoacyl-tRNA synthetase</keyword>
<organism evidence="18 19">
    <name type="scientific">Candidatus Iainarchaeum sp</name>
    <dbReference type="NCBI Taxonomy" id="3101447"/>
    <lineage>
        <taxon>Archaea</taxon>
        <taxon>Candidatus Iainarchaeota</taxon>
        <taxon>Candidatus Iainarchaeia</taxon>
        <taxon>Candidatus Iainarchaeales</taxon>
        <taxon>Candidatus Iainarchaeaceae</taxon>
        <taxon>Candidatus Iainarchaeum</taxon>
    </lineage>
</organism>
<dbReference type="PANTHER" id="PTHR11586">
    <property type="entry name" value="TRNA-AMINOACYLATION COFACTOR ARC1 FAMILY MEMBER"/>
    <property type="match status" value="1"/>
</dbReference>
<dbReference type="InterPro" id="IPR051270">
    <property type="entry name" value="Tyrosine-tRNA_ligase_regulator"/>
</dbReference>
<dbReference type="AlphaFoldDB" id="A0A7J4J0E1"/>
<dbReference type="GO" id="GO:0006431">
    <property type="term" value="P:methionyl-tRNA aminoacylation"/>
    <property type="evidence" value="ECO:0007669"/>
    <property type="project" value="InterPro"/>
</dbReference>
<evidence type="ECO:0000256" key="13">
    <source>
        <dbReference type="ARBA" id="ARBA00023146"/>
    </source>
</evidence>
<name>A0A7J4J0E1_9ARCH</name>
<evidence type="ECO:0000256" key="7">
    <source>
        <dbReference type="ARBA" id="ARBA00022555"/>
    </source>
</evidence>
<evidence type="ECO:0000256" key="12">
    <source>
        <dbReference type="ARBA" id="ARBA00022917"/>
    </source>
</evidence>
<evidence type="ECO:0000256" key="4">
    <source>
        <dbReference type="ARBA" id="ARBA00012838"/>
    </source>
</evidence>
<evidence type="ECO:0000256" key="3">
    <source>
        <dbReference type="ARBA" id="ARBA00011738"/>
    </source>
</evidence>
<dbReference type="CDD" id="cd02800">
    <property type="entry name" value="tRNA_bind_EcMetRS_like"/>
    <property type="match status" value="1"/>
</dbReference>
<dbReference type="GO" id="GO:0000049">
    <property type="term" value="F:tRNA binding"/>
    <property type="evidence" value="ECO:0007669"/>
    <property type="project" value="UniProtKB-KW"/>
</dbReference>
<keyword evidence="11" id="KW-0694">RNA-binding</keyword>
<keyword evidence="7" id="KW-0820">tRNA-binding</keyword>
<sequence length="161" mass="17652">MEAKQQKKAVQSESATAHGEKNEEVQNAIAAKKQNGQITLAQNAQGPQGSPQQTDKISYEYFSKMQIRIGRIINAEKAPNSDKLLKLDIDLGNERRQILAGIALTHRPEELIGKQIPVIANLEYRKMRGLESQGMILAIDIGSDCVLLHPAKDVPAGAKVM</sequence>
<dbReference type="Proteomes" id="UP000565078">
    <property type="component" value="Unassembled WGS sequence"/>
</dbReference>
<keyword evidence="6" id="KW-0963">Cytoplasm</keyword>
<dbReference type="InterPro" id="IPR004495">
    <property type="entry name" value="Met-tRNA-synth_bsu_C"/>
</dbReference>
<dbReference type="InterPro" id="IPR012340">
    <property type="entry name" value="NA-bd_OB-fold"/>
</dbReference>
<dbReference type="Pfam" id="PF01588">
    <property type="entry name" value="tRNA_bind"/>
    <property type="match status" value="1"/>
</dbReference>
<dbReference type="EMBL" id="DUGC01000046">
    <property type="protein sequence ID" value="HIH09537.1"/>
    <property type="molecule type" value="Genomic_DNA"/>
</dbReference>
<dbReference type="EC" id="6.1.1.10" evidence="4"/>
<evidence type="ECO:0000256" key="8">
    <source>
        <dbReference type="ARBA" id="ARBA00022598"/>
    </source>
</evidence>
<proteinExistence type="predicted"/>
<evidence type="ECO:0000313" key="19">
    <source>
        <dbReference type="Proteomes" id="UP000565078"/>
    </source>
</evidence>
<accession>A0A7J4J0E1</accession>
<dbReference type="InterPro" id="IPR002547">
    <property type="entry name" value="tRNA-bd_dom"/>
</dbReference>
<evidence type="ECO:0000256" key="10">
    <source>
        <dbReference type="ARBA" id="ARBA00022840"/>
    </source>
</evidence>
<protein>
    <recommendedName>
        <fullName evidence="5">Methionine--tRNA ligase</fullName>
        <ecNumber evidence="4">6.1.1.10</ecNumber>
    </recommendedName>
    <alternativeName>
        <fullName evidence="14">Methionyl-tRNA synthetase</fullName>
    </alternativeName>
</protein>
<evidence type="ECO:0000256" key="16">
    <source>
        <dbReference type="SAM" id="MobiDB-lite"/>
    </source>
</evidence>
<evidence type="ECO:0000256" key="6">
    <source>
        <dbReference type="ARBA" id="ARBA00022490"/>
    </source>
</evidence>
<dbReference type="GO" id="GO:0005737">
    <property type="term" value="C:cytoplasm"/>
    <property type="evidence" value="ECO:0007669"/>
    <property type="project" value="UniProtKB-SubCell"/>
</dbReference>
<evidence type="ECO:0000256" key="2">
    <source>
        <dbReference type="ARBA" id="ARBA00004496"/>
    </source>
</evidence>
<comment type="function">
    <text evidence="1">Is required not only for elongation of protein synthesis but also for the initiation of all mRNA translation through initiator tRNA(fMet) aminoacylation.</text>
</comment>
<gene>
    <name evidence="18" type="primary">metG</name>
    <name evidence="18" type="ORF">HA254_02595</name>
</gene>
<dbReference type="SUPFAM" id="SSF50249">
    <property type="entry name" value="Nucleic acid-binding proteins"/>
    <property type="match status" value="1"/>
</dbReference>
<keyword evidence="8 18" id="KW-0436">Ligase</keyword>
<keyword evidence="10" id="KW-0067">ATP-binding</keyword>